<organism evidence="2 3">
    <name type="scientific">Lithospermum erythrorhizon</name>
    <name type="common">Purple gromwell</name>
    <name type="synonym">Lithospermum officinale var. erythrorhizon</name>
    <dbReference type="NCBI Taxonomy" id="34254"/>
    <lineage>
        <taxon>Eukaryota</taxon>
        <taxon>Viridiplantae</taxon>
        <taxon>Streptophyta</taxon>
        <taxon>Embryophyta</taxon>
        <taxon>Tracheophyta</taxon>
        <taxon>Spermatophyta</taxon>
        <taxon>Magnoliopsida</taxon>
        <taxon>eudicotyledons</taxon>
        <taxon>Gunneridae</taxon>
        <taxon>Pentapetalae</taxon>
        <taxon>asterids</taxon>
        <taxon>lamiids</taxon>
        <taxon>Boraginales</taxon>
        <taxon>Boraginaceae</taxon>
        <taxon>Boraginoideae</taxon>
        <taxon>Lithospermeae</taxon>
        <taxon>Lithospermum</taxon>
    </lineage>
</organism>
<proteinExistence type="predicted"/>
<evidence type="ECO:0000313" key="3">
    <source>
        <dbReference type="Proteomes" id="UP001454036"/>
    </source>
</evidence>
<dbReference type="EMBL" id="BAABME010040611">
    <property type="protein sequence ID" value="GAA0170935.1"/>
    <property type="molecule type" value="Genomic_DNA"/>
</dbReference>
<reference evidence="2 3" key="1">
    <citation type="submission" date="2024-01" db="EMBL/GenBank/DDBJ databases">
        <title>The complete chloroplast genome sequence of Lithospermum erythrorhizon: insights into the phylogenetic relationship among Boraginaceae species and the maternal lineages of purple gromwells.</title>
        <authorList>
            <person name="Okada T."/>
            <person name="Watanabe K."/>
        </authorList>
    </citation>
    <scope>NUCLEOTIDE SEQUENCE [LARGE SCALE GENOMIC DNA]</scope>
</reference>
<keyword evidence="3" id="KW-1185">Reference proteome</keyword>
<comment type="caution">
    <text evidence="2">The sequence shown here is derived from an EMBL/GenBank/DDBJ whole genome shotgun (WGS) entry which is preliminary data.</text>
</comment>
<protein>
    <submittedName>
        <fullName evidence="2">Uncharacterized protein</fullName>
    </submittedName>
</protein>
<dbReference type="AlphaFoldDB" id="A0AAV3R3L1"/>
<sequence>MQYDVESVNRREIEDELQYKNVIETELEVSSTFFDLNDNSFASNVDFDIIELINNDAICAGAGVYITYLFEEEKVQIDEVVDEWVDMTQFFDLKEVTSKFYMLYKCPPPKRMTLKIVPKLELHEPFIYVEMARRLLAYARFDLLSF</sequence>
<accession>A0AAV3R3L1</accession>
<dbReference type="Proteomes" id="UP001454036">
    <property type="component" value="Unassembled WGS sequence"/>
</dbReference>
<evidence type="ECO:0000313" key="1">
    <source>
        <dbReference type="EMBL" id="GAA0166887.1"/>
    </source>
</evidence>
<evidence type="ECO:0000313" key="2">
    <source>
        <dbReference type="EMBL" id="GAA0170935.1"/>
    </source>
</evidence>
<dbReference type="EMBL" id="BAABME010038622">
    <property type="protein sequence ID" value="GAA0166887.1"/>
    <property type="molecule type" value="Genomic_DNA"/>
</dbReference>
<name>A0AAV3R3L1_LITER</name>
<gene>
    <name evidence="1" type="ORF">LIER_43774</name>
    <name evidence="2" type="ORF">LIER_43887</name>
</gene>